<dbReference type="Proteomes" id="UP000076842">
    <property type="component" value="Unassembled WGS sequence"/>
</dbReference>
<dbReference type="InParanoid" id="A0A165JUI6"/>
<gene>
    <name evidence="2" type="ORF">CALCODRAFT_462892</name>
</gene>
<accession>A0A165JUI6</accession>
<dbReference type="OrthoDB" id="74360at2759"/>
<dbReference type="Pfam" id="PF13738">
    <property type="entry name" value="Pyr_redox_3"/>
    <property type="match status" value="1"/>
</dbReference>
<evidence type="ECO:0000256" key="1">
    <source>
        <dbReference type="ARBA" id="ARBA00023002"/>
    </source>
</evidence>
<dbReference type="InterPro" id="IPR050982">
    <property type="entry name" value="Auxin_biosynth/cation_transpt"/>
</dbReference>
<dbReference type="GO" id="GO:0050660">
    <property type="term" value="F:flavin adenine dinucleotide binding"/>
    <property type="evidence" value="ECO:0007669"/>
    <property type="project" value="TreeGrafter"/>
</dbReference>
<protein>
    <submittedName>
        <fullName evidence="2">FAD/NAD(P)-binding domain-containing protein</fullName>
    </submittedName>
</protein>
<dbReference type="SUPFAM" id="SSF51905">
    <property type="entry name" value="FAD/NAD(P)-binding domain"/>
    <property type="match status" value="1"/>
</dbReference>
<dbReference type="Gene3D" id="3.50.50.60">
    <property type="entry name" value="FAD/NAD(P)-binding domain"/>
    <property type="match status" value="1"/>
</dbReference>
<organism evidence="2 3">
    <name type="scientific">Calocera cornea HHB12733</name>
    <dbReference type="NCBI Taxonomy" id="1353952"/>
    <lineage>
        <taxon>Eukaryota</taxon>
        <taxon>Fungi</taxon>
        <taxon>Dikarya</taxon>
        <taxon>Basidiomycota</taxon>
        <taxon>Agaricomycotina</taxon>
        <taxon>Dacrymycetes</taxon>
        <taxon>Dacrymycetales</taxon>
        <taxon>Dacrymycetaceae</taxon>
        <taxon>Calocera</taxon>
    </lineage>
</organism>
<dbReference type="PRINTS" id="PR00411">
    <property type="entry name" value="PNDRDTASEI"/>
</dbReference>
<keyword evidence="3" id="KW-1185">Reference proteome</keyword>
<evidence type="ECO:0000313" key="3">
    <source>
        <dbReference type="Proteomes" id="UP000076842"/>
    </source>
</evidence>
<dbReference type="PRINTS" id="PR00368">
    <property type="entry name" value="FADPNR"/>
</dbReference>
<name>A0A165JUI6_9BASI</name>
<dbReference type="EMBL" id="KV423917">
    <property type="protein sequence ID" value="KZT62289.1"/>
    <property type="molecule type" value="Genomic_DNA"/>
</dbReference>
<reference evidence="2 3" key="1">
    <citation type="journal article" date="2016" name="Mol. Biol. Evol.">
        <title>Comparative Genomics of Early-Diverging Mushroom-Forming Fungi Provides Insights into the Origins of Lignocellulose Decay Capabilities.</title>
        <authorList>
            <person name="Nagy L.G."/>
            <person name="Riley R."/>
            <person name="Tritt A."/>
            <person name="Adam C."/>
            <person name="Daum C."/>
            <person name="Floudas D."/>
            <person name="Sun H."/>
            <person name="Yadav J.S."/>
            <person name="Pangilinan J."/>
            <person name="Larsson K.H."/>
            <person name="Matsuura K."/>
            <person name="Barry K."/>
            <person name="Labutti K."/>
            <person name="Kuo R."/>
            <person name="Ohm R.A."/>
            <person name="Bhattacharya S.S."/>
            <person name="Shirouzu T."/>
            <person name="Yoshinaga Y."/>
            <person name="Martin F.M."/>
            <person name="Grigoriev I.V."/>
            <person name="Hibbett D.S."/>
        </authorList>
    </citation>
    <scope>NUCLEOTIDE SEQUENCE [LARGE SCALE GENOMIC DNA]</scope>
    <source>
        <strain evidence="2 3">HHB12733</strain>
    </source>
</reference>
<keyword evidence="1" id="KW-0560">Oxidoreductase</keyword>
<proteinExistence type="predicted"/>
<dbReference type="PANTHER" id="PTHR43539">
    <property type="entry name" value="FLAVIN-BINDING MONOOXYGENASE-LIKE PROTEIN (AFU_ORTHOLOGUE AFUA_4G09220)"/>
    <property type="match status" value="1"/>
</dbReference>
<dbReference type="GO" id="GO:0004497">
    <property type="term" value="F:monooxygenase activity"/>
    <property type="evidence" value="ECO:0007669"/>
    <property type="project" value="TreeGrafter"/>
</dbReference>
<dbReference type="InterPro" id="IPR036188">
    <property type="entry name" value="FAD/NAD-bd_sf"/>
</dbReference>
<dbReference type="AlphaFoldDB" id="A0A165JUI6"/>
<dbReference type="STRING" id="1353952.A0A165JUI6"/>
<dbReference type="PANTHER" id="PTHR43539:SF68">
    <property type="entry name" value="FLAVIN-BINDING MONOOXYGENASE-LIKE PROTEIN (AFU_ORTHOLOGUE AFUA_4G09220)"/>
    <property type="match status" value="1"/>
</dbReference>
<sequence>MSLPTYTEIGCIPPPTTVPNDVVQHWIASFAGAIARVDVTSVVALFLNDGWWRDLLSMTWDFRTFHGCNNITQFLEDRLKISQLSAIKLASTVSPKLVTPYPDLGWIQAMFTFETAIGYANAVIRLVYLPSGEWKAFTLVTSLEMLKGAEPEIDFDYPTRQDYAAARQEEEQFLNEDPTVLIVGAGQSGLGVAARLKLLGVKSLIVERNERVGDQWRKIRYASLRIHDPVWRDQLPLMSMPEPPLWPVFTPGTKLGDWFESYVKLLDLNAWTSSMIRDPKYDPAAKEWTVTVVRNDGTSRTLKTKHIVWATGLNGGYPNMPDFVGVEDFKGPILHSSQFQQPASFAGKKVAVIGSGVSGHDICRDLALTGVDVTMIQRGSTYIMSVKNAIPLQYKELFWKGSPPTEVADLLYQSFPNPITALMSVRVTEKVAELDREMLDGLARVGFRTNMGIDGSGLFRLALKRGGGSYINVGASEMIIDGQIKLKNDSLVDSFTHDGIQFVDGSVLPADAVICATGYGNMHGVIEETFGGKVRSVLKPQFWDFDEEGEIHGIWRDSGHERFYIAYGNLPNARFYSKFLALQIKAMEMGVFGSRYSLV</sequence>
<evidence type="ECO:0000313" key="2">
    <source>
        <dbReference type="EMBL" id="KZT62289.1"/>
    </source>
</evidence>